<gene>
    <name evidence="5" type="ORF">FYJ69_02545</name>
</gene>
<comment type="caution">
    <text evidence="5">The sequence shown here is derived from an EMBL/GenBank/DDBJ whole genome shotgun (WGS) entry which is preliminary data.</text>
</comment>
<dbReference type="PANTHER" id="PTHR12526">
    <property type="entry name" value="GLYCOSYLTRANSFERASE"/>
    <property type="match status" value="1"/>
</dbReference>
<evidence type="ECO:0000259" key="3">
    <source>
        <dbReference type="Pfam" id="PF00535"/>
    </source>
</evidence>
<keyword evidence="2 5" id="KW-0808">Transferase</keyword>
<dbReference type="Pfam" id="PF13439">
    <property type="entry name" value="Glyco_transf_4"/>
    <property type="match status" value="1"/>
</dbReference>
<organism evidence="5 6">
    <name type="scientific">Parafannyhessea umbonata</name>
    <dbReference type="NCBI Taxonomy" id="604330"/>
    <lineage>
        <taxon>Bacteria</taxon>
        <taxon>Bacillati</taxon>
        <taxon>Actinomycetota</taxon>
        <taxon>Coriobacteriia</taxon>
        <taxon>Coriobacteriales</taxon>
        <taxon>Atopobiaceae</taxon>
        <taxon>Parafannyhessea</taxon>
    </lineage>
</organism>
<dbReference type="InterPro" id="IPR001173">
    <property type="entry name" value="Glyco_trans_2-like"/>
</dbReference>
<dbReference type="Proteomes" id="UP000434342">
    <property type="component" value="Unassembled WGS sequence"/>
</dbReference>
<dbReference type="CDD" id="cd00761">
    <property type="entry name" value="Glyco_tranf_GTA_type"/>
    <property type="match status" value="1"/>
</dbReference>
<name>A0A6N7X8R3_9ACTN</name>
<keyword evidence="1" id="KW-0328">Glycosyltransferase</keyword>
<evidence type="ECO:0000259" key="4">
    <source>
        <dbReference type="Pfam" id="PF13439"/>
    </source>
</evidence>
<dbReference type="AlphaFoldDB" id="A0A6N7X8R3"/>
<evidence type="ECO:0000313" key="5">
    <source>
        <dbReference type="EMBL" id="MST59794.1"/>
    </source>
</evidence>
<evidence type="ECO:0000256" key="2">
    <source>
        <dbReference type="ARBA" id="ARBA00022679"/>
    </source>
</evidence>
<dbReference type="Pfam" id="PF13692">
    <property type="entry name" value="Glyco_trans_1_4"/>
    <property type="match status" value="1"/>
</dbReference>
<dbReference type="InterPro" id="IPR029044">
    <property type="entry name" value="Nucleotide-diphossugar_trans"/>
</dbReference>
<sequence>MPAISIVVSAYNVSWYIEGVLESLLGQTLKDIEVICVDDASTDGTEELVKKMASADSRLAYVRNDRNLGLFATRQVGTDRTTGAYVMYVEGEDELEPDACERLLAEMGQGEVDILHFGVRVDAEPWCSREAVGEIAATMNPPTTRTLTGNSILTQCFLEQSYDCSVKHKLFRGDLVRDVMKRLGEMPGVSATGSAIEFFALALAAGTYRAIASSPYYILHLGRCQGRGGGVTLESFMQSVAQECECRDSLSAHLAQEDFGPLAEIQKCLVSAFGHELSHVMSVWQHGLALPDRVEALATVRDTWGEHPVATELYRLLRDDACALSQGELPSDGKRAVLDRFETNKACLEELLPEAQLWDDDAALVSMRERARSRYEGLLDVVAMDHESSDGDAAWIMSEVGGRCSRLDHILEKKRPDETFAALFRRIFTDGRFEAISTLQGAERLRVTRRKVRTVGLYYFRLAGGGAEKVTRSLAAMFLSEGYRVVLLCDVLPPQGCIPRGAALVRLPDLRDTNPGNYLRRGHALEEALQRHEVDLLVCSQWQSHCLEWDQFVTKALGIAFVVHTHGSCTHVIAHDSEDDYALPIAYRLSDAVVCLDDMDRAFWSQFNARSFTTVNRSSFSTSEVAAAPLASHKIIWVGRMSMDEKRPMDAIEILSRVRLSVPDARLEMVGPGEPGVFERLRSRARELGVDDAVSFLGPRDDVSSLMSGASVHLLTSPSEGFSLVVLESKTCGVPCVMYQLPIRFSREGKGVANVRQGDLDGAAAAIVRLLQDDDLRHRMGVEARERQGDRDV</sequence>
<accession>A0A6N7X8R3</accession>
<dbReference type="Gene3D" id="3.40.50.2000">
    <property type="entry name" value="Glycogen Phosphorylase B"/>
    <property type="match status" value="2"/>
</dbReference>
<evidence type="ECO:0000256" key="1">
    <source>
        <dbReference type="ARBA" id="ARBA00022676"/>
    </source>
</evidence>
<dbReference type="CDD" id="cd03801">
    <property type="entry name" value="GT4_PimA-like"/>
    <property type="match status" value="1"/>
</dbReference>
<feature type="domain" description="Glycosyltransferase subfamily 4-like N-terminal" evidence="4">
    <location>
        <begin position="465"/>
        <end position="603"/>
    </location>
</feature>
<dbReference type="SUPFAM" id="SSF53448">
    <property type="entry name" value="Nucleotide-diphospho-sugar transferases"/>
    <property type="match status" value="1"/>
</dbReference>
<protein>
    <submittedName>
        <fullName evidence="5">Glycosyltransferase</fullName>
    </submittedName>
</protein>
<dbReference type="Pfam" id="PF00535">
    <property type="entry name" value="Glycos_transf_2"/>
    <property type="match status" value="1"/>
</dbReference>
<dbReference type="EMBL" id="VUND01000001">
    <property type="protein sequence ID" value="MST59794.1"/>
    <property type="molecule type" value="Genomic_DNA"/>
</dbReference>
<dbReference type="GO" id="GO:0016757">
    <property type="term" value="F:glycosyltransferase activity"/>
    <property type="evidence" value="ECO:0007669"/>
    <property type="project" value="UniProtKB-KW"/>
</dbReference>
<dbReference type="SUPFAM" id="SSF53756">
    <property type="entry name" value="UDP-Glycosyltransferase/glycogen phosphorylase"/>
    <property type="match status" value="1"/>
</dbReference>
<dbReference type="Gene3D" id="3.90.550.10">
    <property type="entry name" value="Spore Coat Polysaccharide Biosynthesis Protein SpsA, Chain A"/>
    <property type="match status" value="1"/>
</dbReference>
<dbReference type="InterPro" id="IPR028098">
    <property type="entry name" value="Glyco_trans_4-like_N"/>
</dbReference>
<evidence type="ECO:0000313" key="6">
    <source>
        <dbReference type="Proteomes" id="UP000434342"/>
    </source>
</evidence>
<feature type="domain" description="Glycosyltransferase 2-like" evidence="3">
    <location>
        <begin position="5"/>
        <end position="122"/>
    </location>
</feature>
<proteinExistence type="predicted"/>
<reference evidence="5 6" key="1">
    <citation type="submission" date="2019-08" db="EMBL/GenBank/DDBJ databases">
        <title>In-depth cultivation of the pig gut microbiome towards novel bacterial diversity and tailored functional studies.</title>
        <authorList>
            <person name="Wylensek D."/>
            <person name="Hitch T.C.A."/>
            <person name="Clavel T."/>
        </authorList>
    </citation>
    <scope>NUCLEOTIDE SEQUENCE [LARGE SCALE GENOMIC DNA]</scope>
    <source>
        <strain evidence="5 6">WB01_CNA04</strain>
    </source>
</reference>
<dbReference type="RefSeq" id="WP_154539776.1">
    <property type="nucleotide sequence ID" value="NZ_VUND01000001.1"/>
</dbReference>